<dbReference type="RefSeq" id="WP_252994148.1">
    <property type="nucleotide sequence ID" value="NZ_CP078013.2"/>
</dbReference>
<protein>
    <submittedName>
        <fullName evidence="1">Uncharacterized protein</fullName>
    </submittedName>
</protein>
<sequence>MKITPIYAPDFMLISLPNELANIIGAGAQLDLENPKLNCFLLHEWLHYTHNTSTINGMYCFTAMIILWSDFRWKLDATGISTPLDTLSLNHAKAVRRNYSLFQNGRRPRSNPVELTRSRNDFQVVSARTVDEPLLQSMDDHSEKGTVIKCDVILGSEPVAYAAEIGALEIIEGLAYLCEERYMAIFKDCPPTPPIAPYQLIYKLSRYLVPNISRDDVIACAITALQSSDAPQVFFKLMSSLGKIDPSVRRNALADYQVKILDANITQIQNLATTMEGYFPKHEEMASAVKYIASLMERNLHNRRATPFFELDALDHLKSTSEETRATTLGRIIADLTCCRILAEGHGDLDQPCRDKIVFYGNPQDMTDERSFGSHKLHAAFHYMKLHLSEDGFMDTQAVKEHVDPVRRRCPYYTACHFELRKQQPTMCKESPWESILSPMPVGQSCWYREGVQATRRPDNEGQVSRPA</sequence>
<accession>A0ABD7TPG8</accession>
<name>A0ABD7TPG8_9PSED</name>
<dbReference type="Proteomes" id="UP001056907">
    <property type="component" value="Chromosome"/>
</dbReference>
<gene>
    <name evidence="1" type="ORF">KUA23_13690</name>
</gene>
<proteinExistence type="predicted"/>
<reference evidence="1" key="1">
    <citation type="journal article" date="2022" name="Front. Plant Sci.">
        <title>Agronomic efficiency and genome mining analysis of the wheat-biostimulant rhizospheric bacterium Pseudomonas pergaminensis sp. nov. strain 1008T.</title>
        <authorList>
            <person name="Diaz M."/>
            <person name="Bach T."/>
            <person name="Gonzalez Anta G."/>
            <person name="Agaras B."/>
            <person name="Wibberg D."/>
            <person name="Noguera F."/>
            <person name="Canciani W."/>
            <person name="Valverde C."/>
        </authorList>
    </citation>
    <scope>NUCLEOTIDE SEQUENCE</scope>
    <source>
        <strain evidence="1">1008</strain>
    </source>
</reference>
<dbReference type="EMBL" id="CP078013">
    <property type="protein sequence ID" value="USW03679.1"/>
    <property type="molecule type" value="Genomic_DNA"/>
</dbReference>
<dbReference type="AlphaFoldDB" id="A0ABD7TPG8"/>
<evidence type="ECO:0000313" key="2">
    <source>
        <dbReference type="Proteomes" id="UP001056907"/>
    </source>
</evidence>
<organism evidence="1 2">
    <name type="scientific">Pseudomonas pergaminensis</name>
    <dbReference type="NCBI Taxonomy" id="2853159"/>
    <lineage>
        <taxon>Bacteria</taxon>
        <taxon>Pseudomonadati</taxon>
        <taxon>Pseudomonadota</taxon>
        <taxon>Gammaproteobacteria</taxon>
        <taxon>Pseudomonadales</taxon>
        <taxon>Pseudomonadaceae</taxon>
        <taxon>Pseudomonas</taxon>
    </lineage>
</organism>
<evidence type="ECO:0000313" key="1">
    <source>
        <dbReference type="EMBL" id="USW03679.1"/>
    </source>
</evidence>
<dbReference type="KEGG" id="ppeg:KUA23_13690"/>
<reference evidence="1" key="2">
    <citation type="submission" date="2024-04" db="EMBL/GenBank/DDBJ databases">
        <authorList>
            <person name="Diaz M."/>
            <person name="Bach T."/>
            <person name="Gonzalez Anta G."/>
            <person name="Agaras B."/>
            <person name="Wibberg D."/>
            <person name="Noguera F."/>
            <person name="Canciani W."/>
            <person name="Ybarra T."/>
            <person name="Nunez M.L."/>
            <person name="Valverde C."/>
        </authorList>
    </citation>
    <scope>NUCLEOTIDE SEQUENCE</scope>
    <source>
        <strain evidence="1">1008</strain>
    </source>
</reference>